<name>A0A1S3U9Q1_VIGRR</name>
<keyword evidence="1" id="KW-0472">Membrane</keyword>
<evidence type="ECO:0000313" key="2">
    <source>
        <dbReference type="Proteomes" id="UP000087766"/>
    </source>
</evidence>
<accession>A0A1S3U9Q1</accession>
<dbReference type="RefSeq" id="XP_014502752.1">
    <property type="nucleotide sequence ID" value="XM_014647266.2"/>
</dbReference>
<proteinExistence type="predicted"/>
<evidence type="ECO:0000256" key="1">
    <source>
        <dbReference type="SAM" id="Phobius"/>
    </source>
</evidence>
<dbReference type="KEGG" id="vra:106763089"/>
<organism evidence="2 3">
    <name type="scientific">Vigna radiata var. radiata</name>
    <name type="common">Mung bean</name>
    <name type="synonym">Phaseolus aureus</name>
    <dbReference type="NCBI Taxonomy" id="3916"/>
    <lineage>
        <taxon>Eukaryota</taxon>
        <taxon>Viridiplantae</taxon>
        <taxon>Streptophyta</taxon>
        <taxon>Embryophyta</taxon>
        <taxon>Tracheophyta</taxon>
        <taxon>Spermatophyta</taxon>
        <taxon>Magnoliopsida</taxon>
        <taxon>eudicotyledons</taxon>
        <taxon>Gunneridae</taxon>
        <taxon>Pentapetalae</taxon>
        <taxon>rosids</taxon>
        <taxon>fabids</taxon>
        <taxon>Fabales</taxon>
        <taxon>Fabaceae</taxon>
        <taxon>Papilionoideae</taxon>
        <taxon>50 kb inversion clade</taxon>
        <taxon>NPAAA clade</taxon>
        <taxon>indigoferoid/millettioid clade</taxon>
        <taxon>Phaseoleae</taxon>
        <taxon>Vigna</taxon>
    </lineage>
</organism>
<feature type="transmembrane region" description="Helical" evidence="1">
    <location>
        <begin position="38"/>
        <end position="62"/>
    </location>
</feature>
<sequence length="92" mass="10760">MGVQQYSTMYWKHTSVFYIHCNPSSEKTWTMRTTFPEYVVALASIVGSVLFAINIWWCWYCLSSIGTYIFFHSTSKGCYHSFQYIKEATKLG</sequence>
<dbReference type="OrthoDB" id="1737618at2759"/>
<dbReference type="AlphaFoldDB" id="A0A1S3U9Q1"/>
<dbReference type="STRING" id="3916.A0A1S3U9Q1"/>
<dbReference type="Proteomes" id="UP000087766">
    <property type="component" value="Chromosome 6"/>
</dbReference>
<evidence type="ECO:0000313" key="3">
    <source>
        <dbReference type="RefSeq" id="XP_014502752.1"/>
    </source>
</evidence>
<protein>
    <submittedName>
        <fullName evidence="3">LIMR family protein At3g08930-like</fullName>
    </submittedName>
</protein>
<dbReference type="GeneID" id="106763089"/>
<keyword evidence="1" id="KW-1133">Transmembrane helix</keyword>
<keyword evidence="2" id="KW-1185">Reference proteome</keyword>
<reference evidence="2" key="1">
    <citation type="journal article" date="2014" name="Nat. Commun.">
        <title>Genome sequence of mungbean and insights into evolution within Vigna species.</title>
        <authorList>
            <person name="Kang Y.J."/>
            <person name="Kim S.K."/>
            <person name="Kim M.Y."/>
            <person name="Lestari P."/>
            <person name="Kim K.H."/>
            <person name="Ha B.K."/>
            <person name="Jun T.H."/>
            <person name="Hwang W.J."/>
            <person name="Lee T."/>
            <person name="Lee J."/>
            <person name="Shim S."/>
            <person name="Yoon M.Y."/>
            <person name="Jang Y.E."/>
            <person name="Han K.S."/>
            <person name="Taeprayoon P."/>
            <person name="Yoon N."/>
            <person name="Somta P."/>
            <person name="Tanya P."/>
            <person name="Kim K.S."/>
            <person name="Gwag J.G."/>
            <person name="Moon J.K."/>
            <person name="Lee Y.H."/>
            <person name="Park B.S."/>
            <person name="Bombarely A."/>
            <person name="Doyle J.J."/>
            <person name="Jackson S.A."/>
            <person name="Schafleitner R."/>
            <person name="Srinives P."/>
            <person name="Varshney R.K."/>
            <person name="Lee S.H."/>
        </authorList>
    </citation>
    <scope>NUCLEOTIDE SEQUENCE [LARGE SCALE GENOMIC DNA]</scope>
    <source>
        <strain evidence="2">cv. VC1973A</strain>
    </source>
</reference>
<reference evidence="3" key="2">
    <citation type="submission" date="2025-08" db="UniProtKB">
        <authorList>
            <consortium name="RefSeq"/>
        </authorList>
    </citation>
    <scope>IDENTIFICATION</scope>
    <source>
        <tissue evidence="3">Leaf</tissue>
    </source>
</reference>
<keyword evidence="1" id="KW-0812">Transmembrane</keyword>
<gene>
    <name evidence="3" type="primary">LOC106763089</name>
</gene>